<sequence>MALIAPLYLAHAPAYDLLIIGGGSAGLTAAKFATTFGKSVAIVEKARMGGDCTWTGCVPSKTLLAIAKQVHGVRTACECEYLTMPNPSEVKVDMKAVKAKVSATIHKIYEEDDSPAALKKQGIDTIVGAASFVDKSTLSITQPDGAITVSARKGIIIATGASAARPPIAGLADVPFITYEEIFELDALPRRMTVVGGGPIGCELAQAFSRLGAEVTLVAPRLLPNEEAEAGEVMARVFEKEGIRVVRGRAASVAAAAGGHALAVTTEGGEVRVEGDTLLVATGRKPVVSGMNLEAIGVKLAPKGGIQVDPKLHTSCSGVYAAGDCTGDQQFTHYAGFQGAIAARNILLPLSDPGVKTGEVPACTFTSPEVAHIGMSEAAAVASFGAASVSTAVRQLRDMDRAICEGYADGFVKIVYKPADGSILGATIVAPVAGEMISEIAVAMAGNQKFTALASVMHPYPSYSMSIQTLAAGVYYDQLKGKAKVYSLLKRLGL</sequence>
<comment type="cofactor">
    <cofactor evidence="5">
        <name>FAD</name>
        <dbReference type="ChEBI" id="CHEBI:57692"/>
    </cofactor>
    <text evidence="5">Binds 1 FAD per subunit.</text>
</comment>
<feature type="domain" description="FAD/NAD(P)-binding" evidence="8">
    <location>
        <begin position="15"/>
        <end position="339"/>
    </location>
</feature>
<accession>A0AB34J2A8</accession>
<dbReference type="SUPFAM" id="SSF51905">
    <property type="entry name" value="FAD/NAD(P)-binding domain"/>
    <property type="match status" value="1"/>
</dbReference>
<feature type="domain" description="Pyridine nucleotide-disulphide oxidoreductase dimerisation" evidence="7">
    <location>
        <begin position="360"/>
        <end position="470"/>
    </location>
</feature>
<evidence type="ECO:0000259" key="7">
    <source>
        <dbReference type="Pfam" id="PF02852"/>
    </source>
</evidence>
<dbReference type="Pfam" id="PF02852">
    <property type="entry name" value="Pyr_redox_dim"/>
    <property type="match status" value="1"/>
</dbReference>
<dbReference type="InterPro" id="IPR016156">
    <property type="entry name" value="FAD/NAD-linked_Rdtase_dimer_sf"/>
</dbReference>
<dbReference type="PANTHER" id="PTHR43014">
    <property type="entry name" value="MERCURIC REDUCTASE"/>
    <property type="match status" value="1"/>
</dbReference>
<keyword evidence="10" id="KW-1185">Reference proteome</keyword>
<dbReference type="Gene3D" id="3.30.390.30">
    <property type="match status" value="1"/>
</dbReference>
<keyword evidence="4" id="KW-0560">Oxidoreductase</keyword>
<dbReference type="Gene3D" id="3.50.50.60">
    <property type="entry name" value="FAD/NAD(P)-binding domain"/>
    <property type="match status" value="2"/>
</dbReference>
<keyword evidence="3 5" id="KW-0274">FAD</keyword>
<dbReference type="FunFam" id="3.30.390.30:FF:000001">
    <property type="entry name" value="Dihydrolipoyl dehydrogenase"/>
    <property type="match status" value="1"/>
</dbReference>
<comment type="caution">
    <text evidence="9">The sequence shown here is derived from an EMBL/GenBank/DDBJ whole genome shotgun (WGS) entry which is preliminary data.</text>
</comment>
<dbReference type="AlphaFoldDB" id="A0AB34J2A8"/>
<evidence type="ECO:0000256" key="2">
    <source>
        <dbReference type="ARBA" id="ARBA00022630"/>
    </source>
</evidence>
<dbReference type="InterPro" id="IPR036188">
    <property type="entry name" value="FAD/NAD-bd_sf"/>
</dbReference>
<evidence type="ECO:0000256" key="4">
    <source>
        <dbReference type="ARBA" id="ARBA00023002"/>
    </source>
</evidence>
<evidence type="ECO:0000313" key="10">
    <source>
        <dbReference type="Proteomes" id="UP001515480"/>
    </source>
</evidence>
<dbReference type="PRINTS" id="PR00411">
    <property type="entry name" value="PNDRDTASEI"/>
</dbReference>
<dbReference type="InterPro" id="IPR004099">
    <property type="entry name" value="Pyr_nucl-diS_OxRdtase_dimer"/>
</dbReference>
<feature type="disulfide bond" description="Redox-active" evidence="6">
    <location>
        <begin position="52"/>
        <end position="57"/>
    </location>
</feature>
<evidence type="ECO:0008006" key="11">
    <source>
        <dbReference type="Google" id="ProtNLM"/>
    </source>
</evidence>
<evidence type="ECO:0000256" key="6">
    <source>
        <dbReference type="PIRSR" id="PIRSR000350-4"/>
    </source>
</evidence>
<keyword evidence="5" id="KW-0520">NAD</keyword>
<dbReference type="Pfam" id="PF07992">
    <property type="entry name" value="Pyr_redox_2"/>
    <property type="match status" value="1"/>
</dbReference>
<protein>
    <recommendedName>
        <fullName evidence="11">Mercuric reductase</fullName>
    </recommendedName>
</protein>
<keyword evidence="5" id="KW-0547">Nucleotide-binding</keyword>
<evidence type="ECO:0000256" key="5">
    <source>
        <dbReference type="PIRSR" id="PIRSR000350-3"/>
    </source>
</evidence>
<dbReference type="PRINTS" id="PR00368">
    <property type="entry name" value="FADPNR"/>
</dbReference>
<feature type="binding site" evidence="5">
    <location>
        <begin position="196"/>
        <end position="203"/>
    </location>
    <ligand>
        <name>NAD(+)</name>
        <dbReference type="ChEBI" id="CHEBI:57540"/>
    </ligand>
</feature>
<dbReference type="GO" id="GO:0003955">
    <property type="term" value="F:NAD(P)H dehydrogenase (quinone) activity"/>
    <property type="evidence" value="ECO:0007669"/>
    <property type="project" value="TreeGrafter"/>
</dbReference>
<dbReference type="InterPro" id="IPR023753">
    <property type="entry name" value="FAD/NAD-binding_dom"/>
</dbReference>
<comment type="similarity">
    <text evidence="1">Belongs to the class-I pyridine nucleotide-disulfide oxidoreductase family.</text>
</comment>
<keyword evidence="2" id="KW-0285">Flavoprotein</keyword>
<proteinExistence type="inferred from homology"/>
<gene>
    <name evidence="9" type="ORF">AB1Y20_007102</name>
</gene>
<dbReference type="SUPFAM" id="SSF55424">
    <property type="entry name" value="FAD/NAD-linked reductases, dimerisation (C-terminal) domain"/>
    <property type="match status" value="1"/>
</dbReference>
<organism evidence="9 10">
    <name type="scientific">Prymnesium parvum</name>
    <name type="common">Toxic golden alga</name>
    <dbReference type="NCBI Taxonomy" id="97485"/>
    <lineage>
        <taxon>Eukaryota</taxon>
        <taxon>Haptista</taxon>
        <taxon>Haptophyta</taxon>
        <taxon>Prymnesiophyceae</taxon>
        <taxon>Prymnesiales</taxon>
        <taxon>Prymnesiaceae</taxon>
        <taxon>Prymnesium</taxon>
    </lineage>
</organism>
<evidence type="ECO:0000313" key="9">
    <source>
        <dbReference type="EMBL" id="KAL1510818.1"/>
    </source>
</evidence>
<name>A0AB34J2A8_PRYPA</name>
<dbReference type="InterPro" id="IPR001100">
    <property type="entry name" value="Pyr_nuc-diS_OxRdtase"/>
</dbReference>
<evidence type="ECO:0000256" key="3">
    <source>
        <dbReference type="ARBA" id="ARBA00022827"/>
    </source>
</evidence>
<dbReference type="PANTHER" id="PTHR43014:SF2">
    <property type="entry name" value="MERCURIC REDUCTASE"/>
    <property type="match status" value="1"/>
</dbReference>
<feature type="binding site" evidence="5">
    <location>
        <position position="283"/>
    </location>
    <ligand>
        <name>NAD(+)</name>
        <dbReference type="ChEBI" id="CHEBI:57540"/>
    </ligand>
</feature>
<dbReference type="PIRSF" id="PIRSF000350">
    <property type="entry name" value="Mercury_reductase_MerA"/>
    <property type="match status" value="1"/>
</dbReference>
<dbReference type="EMBL" id="JBGBPQ010000015">
    <property type="protein sequence ID" value="KAL1510818.1"/>
    <property type="molecule type" value="Genomic_DNA"/>
</dbReference>
<reference evidence="9 10" key="1">
    <citation type="journal article" date="2024" name="Science">
        <title>Giant polyketide synthase enzymes in the biosynthesis of giant marine polyether toxins.</title>
        <authorList>
            <person name="Fallon T.R."/>
            <person name="Shende V.V."/>
            <person name="Wierzbicki I.H."/>
            <person name="Pendleton A.L."/>
            <person name="Watervoot N.F."/>
            <person name="Auber R.P."/>
            <person name="Gonzalez D.J."/>
            <person name="Wisecaver J.H."/>
            <person name="Moore B.S."/>
        </authorList>
    </citation>
    <scope>NUCLEOTIDE SEQUENCE [LARGE SCALE GENOMIC DNA]</scope>
    <source>
        <strain evidence="9 10">12B1</strain>
    </source>
</reference>
<feature type="binding site" evidence="5">
    <location>
        <position position="61"/>
    </location>
    <ligand>
        <name>FAD</name>
        <dbReference type="ChEBI" id="CHEBI:57692"/>
    </ligand>
</feature>
<dbReference type="Proteomes" id="UP001515480">
    <property type="component" value="Unassembled WGS sequence"/>
</dbReference>
<evidence type="ECO:0000259" key="8">
    <source>
        <dbReference type="Pfam" id="PF07992"/>
    </source>
</evidence>
<feature type="binding site" evidence="5">
    <location>
        <position position="324"/>
    </location>
    <ligand>
        <name>FAD</name>
        <dbReference type="ChEBI" id="CHEBI:57692"/>
    </ligand>
</feature>
<dbReference type="GO" id="GO:0050660">
    <property type="term" value="F:flavin adenine dinucleotide binding"/>
    <property type="evidence" value="ECO:0007669"/>
    <property type="project" value="TreeGrafter"/>
</dbReference>
<evidence type="ECO:0000256" key="1">
    <source>
        <dbReference type="ARBA" id="ARBA00007532"/>
    </source>
</evidence>